<dbReference type="Pfam" id="PF20147">
    <property type="entry name" value="Crinkler"/>
    <property type="match status" value="1"/>
</dbReference>
<dbReference type="EMBL" id="JAAAIM010000622">
    <property type="protein sequence ID" value="KAG0285900.1"/>
    <property type="molecule type" value="Genomic_DNA"/>
</dbReference>
<evidence type="ECO:0000313" key="6">
    <source>
        <dbReference type="EMBL" id="KAG0285900.1"/>
    </source>
</evidence>
<sequence length="893" mass="99240">MSEKYVIFFCLVDGEDAANAFPVEIECTKTISDLTKRIKFEKALQFDDIAAEDLTLWRVSISVAPASMYNPIVLSEVAGLPQPAELVPTSDVSEVLPKNPPTDTIHILVQLPPQVHAPVHNRDSSPLLADLSKTPSAATPMQLKIFRYGDTNKALASVPKAAEGRHIVHDVDPKDVETSLKEKPSPSKKRSPPYRSPVPDVCLVMLGLLLDKQPKTSDSKTLRAIVEHDVGSADVHSVVAMVAPSGSGKTATVFDLSSKHFVIYFVCCSQDSNVSPTFKDPNFATLAKDVEDIYKNVANKEQRTLYDLLDLDSEVKRLIEERVQLEVLARLLFLQLLQDNNADLEPQEFFLDQTTPGGAMAISKLVKMLRCCSSRTIDSMLQKAQIKLHALLSSKGRGLVIALDDSQVAVNDILAGRLISEPALVNNRDALLDDKDQIKSKFRRGFFSPLSATLSDIQATLVILGTAVSLQEADDVYSSIAERTNFIRITEFAQFDADDVNRMLSDLVDLSDVDIPLAKRHKLTGRPRFSLGIVNRLLDANTIQETKQVILNNAVDYAIEHEMGGFQTGIRTLLEDDKSGDIARLSCRMVLAYLLQETSIWFSSSRQLGLVEKSLCRLRPDQCDIYLVMDEPMVVDAVEAELKALGKDFALIEHLDQVEKIVANFGVETSRRNILELLVCRSLQRFNGVRLVDLPFLKDISLPSWCDDFRLQIDEINTADGLGCTTDLDFLVKCPPNKMLVAKESGTRPGGVWFFSDKRYAGFLVVNLYSEPVPNYIHERNEASSDVRTCFLKTAGTTINPSSLADVRRSFEDSGTPSRLKGILRIHLEFPGVQGLWNKPVTYIKKDPTSGVEDVMVHFNLANMDSFFDEDIPENRDDVIQLKQLINLVSSSK</sequence>
<keyword evidence="3" id="KW-0964">Secreted</keyword>
<feature type="compositionally biased region" description="Basic and acidic residues" evidence="4">
    <location>
        <begin position="166"/>
        <end position="185"/>
    </location>
</feature>
<dbReference type="Proteomes" id="UP001194696">
    <property type="component" value="Unassembled WGS sequence"/>
</dbReference>
<comment type="subcellular location">
    <subcellularLocation>
        <location evidence="1">Host cell</location>
    </subcellularLocation>
    <subcellularLocation>
        <location evidence="2">Secreted</location>
    </subcellularLocation>
</comment>
<accession>A0ABQ7JVG6</accession>
<evidence type="ECO:0000256" key="3">
    <source>
        <dbReference type="ARBA" id="ARBA00022525"/>
    </source>
</evidence>
<evidence type="ECO:0000313" key="7">
    <source>
        <dbReference type="Proteomes" id="UP001194696"/>
    </source>
</evidence>
<keyword evidence="7" id="KW-1185">Reference proteome</keyword>
<dbReference type="InterPro" id="IPR045379">
    <property type="entry name" value="Crinkler_N"/>
</dbReference>
<organism evidence="6 7">
    <name type="scientific">Linnemannia gamsii</name>
    <dbReference type="NCBI Taxonomy" id="64522"/>
    <lineage>
        <taxon>Eukaryota</taxon>
        <taxon>Fungi</taxon>
        <taxon>Fungi incertae sedis</taxon>
        <taxon>Mucoromycota</taxon>
        <taxon>Mortierellomycotina</taxon>
        <taxon>Mortierellomycetes</taxon>
        <taxon>Mortierellales</taxon>
        <taxon>Mortierellaceae</taxon>
        <taxon>Linnemannia</taxon>
    </lineage>
</organism>
<feature type="domain" description="Crinkler effector protein N-terminal" evidence="5">
    <location>
        <begin position="8"/>
        <end position="110"/>
    </location>
</feature>
<reference evidence="6 7" key="1">
    <citation type="journal article" date="2020" name="Fungal Divers.">
        <title>Resolving the Mortierellaceae phylogeny through synthesis of multi-gene phylogenetics and phylogenomics.</title>
        <authorList>
            <person name="Vandepol N."/>
            <person name="Liber J."/>
            <person name="Desiro A."/>
            <person name="Na H."/>
            <person name="Kennedy M."/>
            <person name="Barry K."/>
            <person name="Grigoriev I.V."/>
            <person name="Miller A.N."/>
            <person name="O'Donnell K."/>
            <person name="Stajich J.E."/>
            <person name="Bonito G."/>
        </authorList>
    </citation>
    <scope>NUCLEOTIDE SEQUENCE [LARGE SCALE GENOMIC DNA]</scope>
    <source>
        <strain evidence="6 7">AD045</strain>
    </source>
</reference>
<evidence type="ECO:0000259" key="5">
    <source>
        <dbReference type="Pfam" id="PF20147"/>
    </source>
</evidence>
<evidence type="ECO:0000256" key="4">
    <source>
        <dbReference type="SAM" id="MobiDB-lite"/>
    </source>
</evidence>
<name>A0ABQ7JVG6_9FUNG</name>
<feature type="region of interest" description="Disordered" evidence="4">
    <location>
        <begin position="166"/>
        <end position="196"/>
    </location>
</feature>
<proteinExistence type="predicted"/>
<evidence type="ECO:0000256" key="2">
    <source>
        <dbReference type="ARBA" id="ARBA00004613"/>
    </source>
</evidence>
<comment type="caution">
    <text evidence="6">The sequence shown here is derived from an EMBL/GenBank/DDBJ whole genome shotgun (WGS) entry which is preliminary data.</text>
</comment>
<gene>
    <name evidence="6" type="ORF">BGZ96_009925</name>
</gene>
<protein>
    <recommendedName>
        <fullName evidence="5">Crinkler effector protein N-terminal domain-containing protein</fullName>
    </recommendedName>
</protein>
<evidence type="ECO:0000256" key="1">
    <source>
        <dbReference type="ARBA" id="ARBA00004340"/>
    </source>
</evidence>